<reference evidence="1 2" key="1">
    <citation type="journal article" date="2022" name="bioRxiv">
        <title>Genomics of Preaxostyla Flagellates Illuminates Evolutionary Transitions and the Path Towards Mitochondrial Loss.</title>
        <authorList>
            <person name="Novak L.V.F."/>
            <person name="Treitli S.C."/>
            <person name="Pyrih J."/>
            <person name="Halakuc P."/>
            <person name="Pipaliya S.V."/>
            <person name="Vacek V."/>
            <person name="Brzon O."/>
            <person name="Soukal P."/>
            <person name="Eme L."/>
            <person name="Dacks J.B."/>
            <person name="Karnkowska A."/>
            <person name="Elias M."/>
            <person name="Hampl V."/>
        </authorList>
    </citation>
    <scope>NUCLEOTIDE SEQUENCE [LARGE SCALE GENOMIC DNA]</scope>
    <source>
        <strain evidence="1">NAU3</strain>
        <tissue evidence="1">Gut</tissue>
    </source>
</reference>
<proteinExistence type="predicted"/>
<evidence type="ECO:0000313" key="2">
    <source>
        <dbReference type="Proteomes" id="UP001281761"/>
    </source>
</evidence>
<dbReference type="Proteomes" id="UP001281761">
    <property type="component" value="Unassembled WGS sequence"/>
</dbReference>
<gene>
    <name evidence="1" type="ORF">BLNAU_14446</name>
</gene>
<protein>
    <submittedName>
        <fullName evidence="1">Uncharacterized protein</fullName>
    </submittedName>
</protein>
<name>A0ABQ9XHF2_9EUKA</name>
<sequence>MGNNANSHQHKLICPFNCEMTPLFLIRTPSKFRTVKQISPFFLSLVDFVKEGHTLDARATQTACSLLEKIRPTYFGKFDSGKIIYGLVPTHSRSCSGFTESFVVLLTSSNEELVNASLILLYRIMCYSPLTSRFNIIATGFFTLLPHTFYTQERHLVSSSHLFLIGIVRMFMTDLSRTDSRNICEKKQISMTSFHQTFMKMFLHPIQPFQEFLYRIRRRLPDSHCLTGLFEAMVEYSPFMEQMTQQIITKLFEEGFSDEIELHIRCFHPYLSYLRIVFFGAQLIHSLGGNVPFSGG</sequence>
<dbReference type="EMBL" id="JARBJD010000132">
    <property type="protein sequence ID" value="KAK2950640.1"/>
    <property type="molecule type" value="Genomic_DNA"/>
</dbReference>
<keyword evidence="2" id="KW-1185">Reference proteome</keyword>
<comment type="caution">
    <text evidence="1">The sequence shown here is derived from an EMBL/GenBank/DDBJ whole genome shotgun (WGS) entry which is preliminary data.</text>
</comment>
<evidence type="ECO:0000313" key="1">
    <source>
        <dbReference type="EMBL" id="KAK2950640.1"/>
    </source>
</evidence>
<organism evidence="1 2">
    <name type="scientific">Blattamonas nauphoetae</name>
    <dbReference type="NCBI Taxonomy" id="2049346"/>
    <lineage>
        <taxon>Eukaryota</taxon>
        <taxon>Metamonada</taxon>
        <taxon>Preaxostyla</taxon>
        <taxon>Oxymonadida</taxon>
        <taxon>Blattamonas</taxon>
    </lineage>
</organism>
<accession>A0ABQ9XHF2</accession>